<accession>A0ABN2Z7I7</accession>
<dbReference type="InterPro" id="IPR001173">
    <property type="entry name" value="Glyco_trans_2-like"/>
</dbReference>
<dbReference type="InterPro" id="IPR029044">
    <property type="entry name" value="Nucleotide-diphossugar_trans"/>
</dbReference>
<dbReference type="CDD" id="cd00761">
    <property type="entry name" value="Glyco_tranf_GTA_type"/>
    <property type="match status" value="1"/>
</dbReference>
<dbReference type="Pfam" id="PF00535">
    <property type="entry name" value="Glycos_transf_2"/>
    <property type="match status" value="1"/>
</dbReference>
<dbReference type="InterPro" id="IPR050834">
    <property type="entry name" value="Glycosyltransf_2"/>
</dbReference>
<evidence type="ECO:0000313" key="3">
    <source>
        <dbReference type="Proteomes" id="UP001501020"/>
    </source>
</evidence>
<dbReference type="Gene3D" id="3.90.550.10">
    <property type="entry name" value="Spore Coat Polysaccharide Biosynthesis Protein SpsA, Chain A"/>
    <property type="match status" value="1"/>
</dbReference>
<protein>
    <submittedName>
        <fullName evidence="2">Glycosyltransferase</fullName>
    </submittedName>
</protein>
<dbReference type="RefSeq" id="WP_344267481.1">
    <property type="nucleotide sequence ID" value="NZ_BAAAMR010000025.1"/>
</dbReference>
<dbReference type="EMBL" id="BAAAMR010000025">
    <property type="protein sequence ID" value="GAA2137949.1"/>
    <property type="molecule type" value="Genomic_DNA"/>
</dbReference>
<organism evidence="2 3">
    <name type="scientific">Actinomadura napierensis</name>
    <dbReference type="NCBI Taxonomy" id="267854"/>
    <lineage>
        <taxon>Bacteria</taxon>
        <taxon>Bacillati</taxon>
        <taxon>Actinomycetota</taxon>
        <taxon>Actinomycetes</taxon>
        <taxon>Streptosporangiales</taxon>
        <taxon>Thermomonosporaceae</taxon>
        <taxon>Actinomadura</taxon>
    </lineage>
</organism>
<sequence>MPLTMPSTPPETMDLWVVVPAYDEERSIGATLRRLAAQTDTGFTLVVVDNGSRDGTAKAVRTFAEEHPELDVRIVPEPEKGTGAAADTGFRHAIGAGATHIARTDADCLPDRGWIAAVKRAFADGLEMVSGPLRPRTDEFPLRFWERRLLPAVIEVAAMFGRFRPGNQDPLYLGPYVMMPGCNVAITADLYKRAGGFPRTRIEELHEDRALVNRVRYLTDAYGLRKDVVVYGSVRRLRAFGLVKTLGWYADHRYTPEVVDIR</sequence>
<evidence type="ECO:0000313" key="2">
    <source>
        <dbReference type="EMBL" id="GAA2137949.1"/>
    </source>
</evidence>
<gene>
    <name evidence="2" type="ORF">GCM10009727_33490</name>
</gene>
<evidence type="ECO:0000259" key="1">
    <source>
        <dbReference type="Pfam" id="PF00535"/>
    </source>
</evidence>
<keyword evidence="3" id="KW-1185">Reference proteome</keyword>
<dbReference type="PANTHER" id="PTHR43685">
    <property type="entry name" value="GLYCOSYLTRANSFERASE"/>
    <property type="match status" value="1"/>
</dbReference>
<dbReference type="Proteomes" id="UP001501020">
    <property type="component" value="Unassembled WGS sequence"/>
</dbReference>
<comment type="caution">
    <text evidence="2">The sequence shown here is derived from an EMBL/GenBank/DDBJ whole genome shotgun (WGS) entry which is preliminary data.</text>
</comment>
<dbReference type="PANTHER" id="PTHR43685:SF14">
    <property type="entry name" value="GLYCOSYLTRANSFERASE 2-LIKE DOMAIN-CONTAINING PROTEIN"/>
    <property type="match status" value="1"/>
</dbReference>
<feature type="domain" description="Glycosyltransferase 2-like" evidence="1">
    <location>
        <begin position="17"/>
        <end position="155"/>
    </location>
</feature>
<proteinExistence type="predicted"/>
<name>A0ABN2Z7I7_9ACTN</name>
<dbReference type="SUPFAM" id="SSF53448">
    <property type="entry name" value="Nucleotide-diphospho-sugar transferases"/>
    <property type="match status" value="1"/>
</dbReference>
<reference evidence="2 3" key="1">
    <citation type="journal article" date="2019" name="Int. J. Syst. Evol. Microbiol.">
        <title>The Global Catalogue of Microorganisms (GCM) 10K type strain sequencing project: providing services to taxonomists for standard genome sequencing and annotation.</title>
        <authorList>
            <consortium name="The Broad Institute Genomics Platform"/>
            <consortium name="The Broad Institute Genome Sequencing Center for Infectious Disease"/>
            <person name="Wu L."/>
            <person name="Ma J."/>
        </authorList>
    </citation>
    <scope>NUCLEOTIDE SEQUENCE [LARGE SCALE GENOMIC DNA]</scope>
    <source>
        <strain evidence="2 3">JCM 13850</strain>
    </source>
</reference>